<gene>
    <name evidence="4" type="ORF">JXQ802_LOCUS39120</name>
    <name evidence="3" type="ORF">PYM288_LOCUS24980</name>
</gene>
<evidence type="ECO:0000313" key="3">
    <source>
        <dbReference type="EMBL" id="CAF1202952.1"/>
    </source>
</evidence>
<evidence type="ECO:0000313" key="5">
    <source>
        <dbReference type="Proteomes" id="UP000663854"/>
    </source>
</evidence>
<dbReference type="Proteomes" id="UP000663870">
    <property type="component" value="Unassembled WGS sequence"/>
</dbReference>
<accession>A0A814WIH0</accession>
<proteinExistence type="predicted"/>
<feature type="coiled-coil region" evidence="1">
    <location>
        <begin position="499"/>
        <end position="553"/>
    </location>
</feature>
<dbReference type="EMBL" id="CAJNOL010002228">
    <property type="protein sequence ID" value="CAF1477688.1"/>
    <property type="molecule type" value="Genomic_DNA"/>
</dbReference>
<dbReference type="SUPFAM" id="SSF53098">
    <property type="entry name" value="Ribonuclease H-like"/>
    <property type="match status" value="1"/>
</dbReference>
<protein>
    <recommendedName>
        <fullName evidence="2">HAT C-terminal dimerisation domain-containing protein</fullName>
    </recommendedName>
</protein>
<dbReference type="EMBL" id="CAJNOH010001314">
    <property type="protein sequence ID" value="CAF1202952.1"/>
    <property type="molecule type" value="Genomic_DNA"/>
</dbReference>
<feature type="coiled-coil region" evidence="1">
    <location>
        <begin position="650"/>
        <end position="677"/>
    </location>
</feature>
<keyword evidence="6" id="KW-1185">Reference proteome</keyword>
<dbReference type="PANTHER" id="PTHR37162">
    <property type="entry name" value="HAT FAMILY DIMERISATION DOMAINCONTAINING PROTEIN-RELATED"/>
    <property type="match status" value="1"/>
</dbReference>
<feature type="domain" description="HAT C-terminal dimerisation" evidence="2">
    <location>
        <begin position="421"/>
        <end position="468"/>
    </location>
</feature>
<keyword evidence="1" id="KW-0175">Coiled coil</keyword>
<dbReference type="InterPro" id="IPR008906">
    <property type="entry name" value="HATC_C_dom"/>
</dbReference>
<dbReference type="Proteomes" id="UP000663854">
    <property type="component" value="Unassembled WGS sequence"/>
</dbReference>
<dbReference type="PANTHER" id="PTHR37162:SF11">
    <property type="match status" value="1"/>
</dbReference>
<evidence type="ECO:0000256" key="1">
    <source>
        <dbReference type="SAM" id="Coils"/>
    </source>
</evidence>
<evidence type="ECO:0000313" key="4">
    <source>
        <dbReference type="EMBL" id="CAF1477688.1"/>
    </source>
</evidence>
<reference evidence="3" key="1">
    <citation type="submission" date="2021-02" db="EMBL/GenBank/DDBJ databases">
        <authorList>
            <person name="Nowell W R."/>
        </authorList>
    </citation>
    <scope>NUCLEOTIDE SEQUENCE</scope>
</reference>
<organism evidence="3 5">
    <name type="scientific">Rotaria sordida</name>
    <dbReference type="NCBI Taxonomy" id="392033"/>
    <lineage>
        <taxon>Eukaryota</taxon>
        <taxon>Metazoa</taxon>
        <taxon>Spiralia</taxon>
        <taxon>Gnathifera</taxon>
        <taxon>Rotifera</taxon>
        <taxon>Eurotatoria</taxon>
        <taxon>Bdelloidea</taxon>
        <taxon>Philodinida</taxon>
        <taxon>Philodinidae</taxon>
        <taxon>Rotaria</taxon>
    </lineage>
</organism>
<dbReference type="GO" id="GO:0046983">
    <property type="term" value="F:protein dimerization activity"/>
    <property type="evidence" value="ECO:0007669"/>
    <property type="project" value="InterPro"/>
</dbReference>
<evidence type="ECO:0000313" key="6">
    <source>
        <dbReference type="Proteomes" id="UP000663870"/>
    </source>
</evidence>
<dbReference type="InterPro" id="IPR012337">
    <property type="entry name" value="RNaseH-like_sf"/>
</dbReference>
<sequence length="689" mass="78673">MPKDTKFNKAWLQRTDDDGNQVCQWLKQGTTFQCVLCKTGDRECANQGWSAIYQHMKTKNHVEKIKALKNNLKFVTQSSKSQPLSTNDILETSSLRLDDVRKSPMLNFDQQITKAETLWALTVARRGFTYNSCNNIGDVFRSMFPDSKIAEQFNMQSKKISYVISHGIGPYFHRDLIKQLKRCEKFVLCIDEQTNVQNKKQLDLLVKFWSYDEGLVVTRYFKSILLGHAQANVLQDAIINCFKTDGIDLKRLLMLGRDNPSVNISLENLIDQEMKKMEGGLLLLGSCERVRKQLNILTQQERETFFNDVRKIYHGIAQYFKLNLPLKNQFLRDIKILHHSLKGVQNADQIIRVARTIPQLLTDREIDHLRDEWLTYSIETIDEKWIIKSVVKDSTGNDNITYQRIDFYWNNVLSITTTDGRPKYPTLSKLVKNILIISHGNADVERSFSINENIIVSNRSLLAELSINGLRTTYDAVKCAGGDCVPIDKELLKAVQNSYSFYREELAVAKAAAERIEKEREEQENINEMYKQVLKQEEDLLVKQKKLQRQQQEANLIIADASARYTSTVIDASAVHETPPNQASNLREALAAVVTLPTNQTSALSQTVNLSEASAAIATISPSQTLVLSQTLYLSATLDINDIDANNYSNDDLKNLLRVVLAENKRLTDQLNQQRNEQLENQVQVPGDK</sequence>
<dbReference type="Pfam" id="PF05699">
    <property type="entry name" value="Dimer_Tnp_hAT"/>
    <property type="match status" value="1"/>
</dbReference>
<dbReference type="AlphaFoldDB" id="A0A814WIH0"/>
<comment type="caution">
    <text evidence="3">The sequence shown here is derived from an EMBL/GenBank/DDBJ whole genome shotgun (WGS) entry which is preliminary data.</text>
</comment>
<name>A0A814WIH0_9BILA</name>
<evidence type="ECO:0000259" key="2">
    <source>
        <dbReference type="Pfam" id="PF05699"/>
    </source>
</evidence>